<name>A0A6N9TM99_9ALTE</name>
<dbReference type="InterPro" id="IPR014001">
    <property type="entry name" value="Helicase_ATP-bd"/>
</dbReference>
<dbReference type="SUPFAM" id="SSF52540">
    <property type="entry name" value="P-loop containing nucleoside triphosphate hydrolases"/>
    <property type="match status" value="2"/>
</dbReference>
<feature type="coiled-coil region" evidence="5">
    <location>
        <begin position="512"/>
        <end position="543"/>
    </location>
</feature>
<keyword evidence="9" id="KW-1185">Reference proteome</keyword>
<dbReference type="AlphaFoldDB" id="A0A6N9TM99"/>
<dbReference type="GO" id="GO:0016787">
    <property type="term" value="F:hydrolase activity"/>
    <property type="evidence" value="ECO:0007669"/>
    <property type="project" value="UniProtKB-KW"/>
</dbReference>
<keyword evidence="4" id="KW-0067">ATP-binding</keyword>
<keyword evidence="1" id="KW-0547">Nucleotide-binding</keyword>
<keyword evidence="2" id="KW-0378">Hydrolase</keyword>
<dbReference type="PANTHER" id="PTHR11274:SF0">
    <property type="entry name" value="GENERAL TRANSCRIPTION AND DNA REPAIR FACTOR IIH HELICASE SUBUNIT XPB"/>
    <property type="match status" value="1"/>
</dbReference>
<dbReference type="PROSITE" id="PS51192">
    <property type="entry name" value="HELICASE_ATP_BIND_1"/>
    <property type="match status" value="1"/>
</dbReference>
<evidence type="ECO:0000256" key="3">
    <source>
        <dbReference type="ARBA" id="ARBA00022806"/>
    </source>
</evidence>
<dbReference type="Pfam" id="PF04851">
    <property type="entry name" value="ResIII"/>
    <property type="match status" value="1"/>
</dbReference>
<dbReference type="Pfam" id="PF00271">
    <property type="entry name" value="Helicase_C"/>
    <property type="match status" value="1"/>
</dbReference>
<dbReference type="EMBL" id="JAAAWO010000006">
    <property type="protein sequence ID" value="NDW15798.1"/>
    <property type="molecule type" value="Genomic_DNA"/>
</dbReference>
<feature type="domain" description="Helicase C-terminal" evidence="7">
    <location>
        <begin position="532"/>
        <end position="708"/>
    </location>
</feature>
<dbReference type="Proteomes" id="UP000471381">
    <property type="component" value="Unassembled WGS sequence"/>
</dbReference>
<dbReference type="Pfam" id="PF13091">
    <property type="entry name" value="PLDc_2"/>
    <property type="match status" value="1"/>
</dbReference>
<evidence type="ECO:0000256" key="4">
    <source>
        <dbReference type="ARBA" id="ARBA00022840"/>
    </source>
</evidence>
<dbReference type="RefSeq" id="WP_163106517.1">
    <property type="nucleotide sequence ID" value="NZ_JAAAWO010000006.1"/>
</dbReference>
<dbReference type="PROSITE" id="PS51194">
    <property type="entry name" value="HELICASE_CTER"/>
    <property type="match status" value="1"/>
</dbReference>
<evidence type="ECO:0000256" key="5">
    <source>
        <dbReference type="SAM" id="Coils"/>
    </source>
</evidence>
<evidence type="ECO:0000313" key="8">
    <source>
        <dbReference type="EMBL" id="NDW15798.1"/>
    </source>
</evidence>
<dbReference type="GO" id="GO:0004386">
    <property type="term" value="F:helicase activity"/>
    <property type="evidence" value="ECO:0007669"/>
    <property type="project" value="UniProtKB-KW"/>
</dbReference>
<dbReference type="InterPro" id="IPR050615">
    <property type="entry name" value="ATP-dep_DNA_Helicase"/>
</dbReference>
<dbReference type="InterPro" id="IPR025202">
    <property type="entry name" value="PLD-like_dom"/>
</dbReference>
<dbReference type="CDD" id="cd09179">
    <property type="entry name" value="PLDc_N_DEXD_a"/>
    <property type="match status" value="1"/>
</dbReference>
<dbReference type="SMART" id="SM00490">
    <property type="entry name" value="HELICc"/>
    <property type="match status" value="1"/>
</dbReference>
<comment type="caution">
    <text evidence="8">The sequence shown here is derived from an EMBL/GenBank/DDBJ whole genome shotgun (WGS) entry which is preliminary data.</text>
</comment>
<dbReference type="GO" id="GO:0005524">
    <property type="term" value="F:ATP binding"/>
    <property type="evidence" value="ECO:0007669"/>
    <property type="project" value="UniProtKB-KW"/>
</dbReference>
<accession>A0A6N9TM99</accession>
<protein>
    <submittedName>
        <fullName evidence="8">DEAD/DEAH box helicase family protein</fullName>
    </submittedName>
</protein>
<evidence type="ECO:0000313" key="9">
    <source>
        <dbReference type="Proteomes" id="UP000471381"/>
    </source>
</evidence>
<evidence type="ECO:0000256" key="2">
    <source>
        <dbReference type="ARBA" id="ARBA00022801"/>
    </source>
</evidence>
<evidence type="ECO:0000259" key="7">
    <source>
        <dbReference type="PROSITE" id="PS51194"/>
    </source>
</evidence>
<dbReference type="GO" id="GO:0003677">
    <property type="term" value="F:DNA binding"/>
    <property type="evidence" value="ECO:0007669"/>
    <property type="project" value="InterPro"/>
</dbReference>
<gene>
    <name evidence="8" type="ORF">GTQ48_09740</name>
</gene>
<reference evidence="8 9" key="1">
    <citation type="submission" date="2020-01" db="EMBL/GenBank/DDBJ databases">
        <title>Genomes of bacteria type strains.</title>
        <authorList>
            <person name="Chen J."/>
            <person name="Zhu S."/>
            <person name="Yang J."/>
        </authorList>
    </citation>
    <scope>NUCLEOTIDE SEQUENCE [LARGE SCALE GENOMIC DNA]</scope>
    <source>
        <strain evidence="8 9">LMG 24078</strain>
    </source>
</reference>
<feature type="domain" description="Helicase ATP-binding" evidence="6">
    <location>
        <begin position="277"/>
        <end position="449"/>
    </location>
</feature>
<dbReference type="SMART" id="SM00487">
    <property type="entry name" value="DEXDc"/>
    <property type="match status" value="1"/>
</dbReference>
<dbReference type="InterPro" id="IPR001650">
    <property type="entry name" value="Helicase_C-like"/>
</dbReference>
<dbReference type="Gene3D" id="3.30.870.10">
    <property type="entry name" value="Endonuclease Chain A"/>
    <property type="match status" value="1"/>
</dbReference>
<dbReference type="Gene3D" id="3.40.50.300">
    <property type="entry name" value="P-loop containing nucleotide triphosphate hydrolases"/>
    <property type="match status" value="2"/>
</dbReference>
<organism evidence="8 9">
    <name type="scientific">Alteromonas genovensis</name>
    <dbReference type="NCBI Taxonomy" id="471225"/>
    <lineage>
        <taxon>Bacteria</taxon>
        <taxon>Pseudomonadati</taxon>
        <taxon>Pseudomonadota</taxon>
        <taxon>Gammaproteobacteria</taxon>
        <taxon>Alteromonadales</taxon>
        <taxon>Alteromonadaceae</taxon>
        <taxon>Alteromonas/Salinimonas group</taxon>
        <taxon>Alteromonas</taxon>
    </lineage>
</organism>
<proteinExistence type="predicted"/>
<keyword evidence="5" id="KW-0175">Coiled coil</keyword>
<evidence type="ECO:0000259" key="6">
    <source>
        <dbReference type="PROSITE" id="PS51192"/>
    </source>
</evidence>
<sequence length="718" mass="82274">MPTKDLKELELKSTYRSGTDDLLNDFYIPALSTAKYYDRAVGYFSTALIAYALKGISSIIKNDGQMRLIVGFPLSEDEFEALKHGKSKEHIDKKVTNSLIELYGAADLKLEKERLALFSLLVATGKLKLKFAFKRQGMYHEKVGIITDTKGNKVLFHGSANETTNAIHPGFNFESFAVYKNWKKEIYEEFAQNFQQGFEKLWCNEEKDIFCLDMPSELYEKISRDYIANSSIDLYDIDECAWEEELSELAKHNYPFVPTEIQGNPFRVYQHQKDALANWYNNGLHGLFKLATGAGKTITAMYGIAKIFEAAKKPRKMCVIVAVPYVALAEQWCKELKIFGMQPTRCFGSTNKWQNELSNKISNLLLGNIEFLSIVVVNKTLRESKVFKQHIDRISPNAIFFIGDECHRHGTESMARALPQAEYKMGLSATPYIEDEDYLERDTEKSYLLSYYGPVIAEYTLEDALDDKVLTPYRYHIVEVYLTSYEHAEYLKLTKEIGRQMSIDSSSRNTQLANAIRERNKVVQNASNKENALEKQLIANKNDDKSHTLFYTGEGKANSEDDEQVIQSELERIAAVLRRNGWKVSKFTSKESSKARLEIMNSFVEKNIDALVSMRVLDEGIDIPQCNTAYIMASSTNSRQFIQRRGRILRKYSGKKEATIYDFVVLPDRNSEIGSTKDLVKKELKRVMDFVRPSLNRPECQKEAERIAGQFDIDIKEV</sequence>
<dbReference type="InterPro" id="IPR006935">
    <property type="entry name" value="Helicase/UvrB_N"/>
</dbReference>
<keyword evidence="3 8" id="KW-0347">Helicase</keyword>
<evidence type="ECO:0000256" key="1">
    <source>
        <dbReference type="ARBA" id="ARBA00022741"/>
    </source>
</evidence>
<dbReference type="PANTHER" id="PTHR11274">
    <property type="entry name" value="RAD25/XP-B DNA REPAIR HELICASE"/>
    <property type="match status" value="1"/>
</dbReference>
<dbReference type="InterPro" id="IPR027417">
    <property type="entry name" value="P-loop_NTPase"/>
</dbReference>